<dbReference type="Pfam" id="PF13237">
    <property type="entry name" value="Fer4_10"/>
    <property type="match status" value="1"/>
</dbReference>
<comment type="caution">
    <text evidence="3">The sequence shown here is derived from an EMBL/GenBank/DDBJ whole genome shotgun (WGS) entry which is preliminary data.</text>
</comment>
<dbReference type="InterPro" id="IPR007525">
    <property type="entry name" value="FrhB_FdhB_C"/>
</dbReference>
<feature type="domain" description="4Fe-4S ferredoxin-type" evidence="2">
    <location>
        <begin position="44"/>
        <end position="73"/>
    </location>
</feature>
<dbReference type="InterPro" id="IPR017896">
    <property type="entry name" value="4Fe4S_Fe-S-bd"/>
</dbReference>
<dbReference type="PANTHER" id="PTHR31332:SF0">
    <property type="entry name" value="7-HYDROXYMETHYL CHLOROPHYLL A REDUCTASE, CHLOROPLASTIC"/>
    <property type="match status" value="1"/>
</dbReference>
<organism evidence="3 4">
    <name type="scientific">Candidatus Ethanoperedens thermophilum</name>
    <dbReference type="NCBI Taxonomy" id="2766897"/>
    <lineage>
        <taxon>Archaea</taxon>
        <taxon>Methanobacteriati</taxon>
        <taxon>Methanobacteriota</taxon>
        <taxon>Stenosarchaea group</taxon>
        <taxon>Methanomicrobia</taxon>
        <taxon>Methanosarcinales</taxon>
        <taxon>Methanosarcinales incertae sedis</taxon>
        <taxon>GOM Arc I cluster</taxon>
        <taxon>Candidatus Ethanoperedens</taxon>
    </lineage>
</organism>
<dbReference type="AlphaFoldDB" id="A0A848D9Q7"/>
<sequence length="395" mass="44178">MPSIRLCHKDANCFIILTICYKKPLSLRRVYFFSRVMNGYDQLLKEVIDADICVSCGNCAAVCPLQYISIVDNKPVQDTQKRSGIESRSGLACNDCNICVMSCPRIEPSYFWQKKELAGTKYDGELKAARTTYQPIKDVCQDGGVVTTIFKYLLDDNLVDGVVVSQYDENCTPVPVVAATEEELLSAAGSRYTVSSIYSPLADIKKLKDRGYERLAIVGTPCQIYALRKTQAMYNRRNMLIPHNIITFAVGLFCKGQFDDQILQSIGIDKAGVAGFDVKKEGMTISFKDGRKKIITHEDLNKYIRAGCSVCPDFTSVYADISVGSEGSPPGWSTVIARTQKGRQLYQKLLDKELIESMEVDERGHESIEQTSRQKKERSKANIEEREGETSKVLP</sequence>
<dbReference type="InterPro" id="IPR017900">
    <property type="entry name" value="4Fe4S_Fe_S_CS"/>
</dbReference>
<accession>A0A848D9Q7</accession>
<dbReference type="InterPro" id="IPR007516">
    <property type="entry name" value="Co_F420_Hydgase/DH_bsu_N"/>
</dbReference>
<dbReference type="InterPro" id="IPR045220">
    <property type="entry name" value="FRHB/FDHB/HCAR-like"/>
</dbReference>
<evidence type="ECO:0000259" key="2">
    <source>
        <dbReference type="PROSITE" id="PS51379"/>
    </source>
</evidence>
<dbReference type="GO" id="GO:0052592">
    <property type="term" value="F:oxidoreductase activity, acting on CH or CH2 groups, with an iron-sulfur protein as acceptor"/>
    <property type="evidence" value="ECO:0007669"/>
    <property type="project" value="TreeGrafter"/>
</dbReference>
<reference evidence="3" key="1">
    <citation type="journal article" date="2020" name="MBio">
        <title>'Candidatus Ethanoperedens,' a Thermophilic Genus of Archaea Mediating the Anaerobic Oxidation of Ethane.</title>
        <authorList>
            <person name="Hahn C.J."/>
            <person name="Laso-Perez R."/>
            <person name="Vulcano F."/>
            <person name="Vaziourakis K.M."/>
            <person name="Stokke R."/>
            <person name="Steen I.H."/>
            <person name="Teske A."/>
            <person name="Boetius A."/>
            <person name="Liebeke M."/>
            <person name="Amann R."/>
            <person name="Knittel K."/>
            <person name="Wegener G."/>
        </authorList>
    </citation>
    <scope>NUCLEOTIDE SEQUENCE</scope>
    <source>
        <strain evidence="3">GoM-Arc1-LC-WB58</strain>
    </source>
</reference>
<evidence type="ECO:0000256" key="1">
    <source>
        <dbReference type="SAM" id="MobiDB-lite"/>
    </source>
</evidence>
<gene>
    <name evidence="3" type="ORF">GIS02_00310</name>
</gene>
<protein>
    <submittedName>
        <fullName evidence="3">4Fe-4S dicluster domain-containing protein</fullName>
    </submittedName>
</protein>
<proteinExistence type="predicted"/>
<dbReference type="Pfam" id="PF04422">
    <property type="entry name" value="FrhB_FdhB_N"/>
    <property type="match status" value="1"/>
</dbReference>
<dbReference type="Gene3D" id="3.30.70.20">
    <property type="match status" value="1"/>
</dbReference>
<dbReference type="Proteomes" id="UP000606580">
    <property type="component" value="Unassembled WGS sequence"/>
</dbReference>
<name>A0A848D9Q7_9EURY</name>
<evidence type="ECO:0000313" key="3">
    <source>
        <dbReference type="EMBL" id="NMG82635.1"/>
    </source>
</evidence>
<evidence type="ECO:0000313" key="4">
    <source>
        <dbReference type="Proteomes" id="UP000606580"/>
    </source>
</evidence>
<dbReference type="SUPFAM" id="SSF54862">
    <property type="entry name" value="4Fe-4S ferredoxins"/>
    <property type="match status" value="1"/>
</dbReference>
<dbReference type="EMBL" id="WNEG01000011">
    <property type="protein sequence ID" value="NMG82635.1"/>
    <property type="molecule type" value="Genomic_DNA"/>
</dbReference>
<dbReference type="PROSITE" id="PS00198">
    <property type="entry name" value="4FE4S_FER_1"/>
    <property type="match status" value="2"/>
</dbReference>
<dbReference type="PANTHER" id="PTHR31332">
    <property type="entry name" value="7-HYDROXYMETHYL CHLOROPHYLL A REDUCTASE, CHLOROPLASTIC"/>
    <property type="match status" value="1"/>
</dbReference>
<dbReference type="PROSITE" id="PS51379">
    <property type="entry name" value="4FE4S_FER_2"/>
    <property type="match status" value="1"/>
</dbReference>
<dbReference type="Pfam" id="PF04432">
    <property type="entry name" value="FrhB_FdhB_C"/>
    <property type="match status" value="1"/>
</dbReference>
<feature type="region of interest" description="Disordered" evidence="1">
    <location>
        <begin position="360"/>
        <end position="395"/>
    </location>
</feature>